<keyword evidence="1" id="KW-1133">Transmembrane helix</keyword>
<gene>
    <name evidence="2" type="ORF">LCGC14_2054000</name>
</gene>
<feature type="transmembrane region" description="Helical" evidence="1">
    <location>
        <begin position="15"/>
        <end position="34"/>
    </location>
</feature>
<name>A0A0F9H1K4_9ZZZZ</name>
<proteinExistence type="predicted"/>
<keyword evidence="1" id="KW-0472">Membrane</keyword>
<evidence type="ECO:0000256" key="1">
    <source>
        <dbReference type="SAM" id="Phobius"/>
    </source>
</evidence>
<keyword evidence="1" id="KW-0812">Transmembrane</keyword>
<protein>
    <submittedName>
        <fullName evidence="2">Uncharacterized protein</fullName>
    </submittedName>
</protein>
<dbReference type="AlphaFoldDB" id="A0A0F9H1K4"/>
<feature type="transmembrane region" description="Helical" evidence="1">
    <location>
        <begin position="55"/>
        <end position="75"/>
    </location>
</feature>
<sequence>MPEKPTSEKKTLDQVWYGFYGAPGSVGLMARVAAIDDRVQTIEKILNGNGKKPQGLKIMGAAIVGLVGLSELGVLEGLKAVVYNFFSGGSG</sequence>
<evidence type="ECO:0000313" key="2">
    <source>
        <dbReference type="EMBL" id="KKL75525.1"/>
    </source>
</evidence>
<comment type="caution">
    <text evidence="2">The sequence shown here is derived from an EMBL/GenBank/DDBJ whole genome shotgun (WGS) entry which is preliminary data.</text>
</comment>
<organism evidence="2">
    <name type="scientific">marine sediment metagenome</name>
    <dbReference type="NCBI Taxonomy" id="412755"/>
    <lineage>
        <taxon>unclassified sequences</taxon>
        <taxon>metagenomes</taxon>
        <taxon>ecological metagenomes</taxon>
    </lineage>
</organism>
<reference evidence="2" key="1">
    <citation type="journal article" date="2015" name="Nature">
        <title>Complex archaea that bridge the gap between prokaryotes and eukaryotes.</title>
        <authorList>
            <person name="Spang A."/>
            <person name="Saw J.H."/>
            <person name="Jorgensen S.L."/>
            <person name="Zaremba-Niedzwiedzka K."/>
            <person name="Martijn J."/>
            <person name="Lind A.E."/>
            <person name="van Eijk R."/>
            <person name="Schleper C."/>
            <person name="Guy L."/>
            <person name="Ettema T.J."/>
        </authorList>
    </citation>
    <scope>NUCLEOTIDE SEQUENCE</scope>
</reference>
<dbReference type="EMBL" id="LAZR01024325">
    <property type="protein sequence ID" value="KKL75525.1"/>
    <property type="molecule type" value="Genomic_DNA"/>
</dbReference>
<accession>A0A0F9H1K4</accession>